<dbReference type="EMBL" id="CAJZBQ010000005">
    <property type="protein sequence ID" value="CAG9311829.1"/>
    <property type="molecule type" value="Genomic_DNA"/>
</dbReference>
<dbReference type="CDD" id="cd07831">
    <property type="entry name" value="STKc_MOK"/>
    <property type="match status" value="1"/>
</dbReference>
<dbReference type="InterPro" id="IPR008271">
    <property type="entry name" value="Ser/Thr_kinase_AS"/>
</dbReference>
<dbReference type="FunFam" id="1.10.510.10:FF:000773">
    <property type="entry name" value="MOK protein kinase"/>
    <property type="match status" value="1"/>
</dbReference>
<protein>
    <recommendedName>
        <fullName evidence="4">Protein kinase domain-containing protein</fullName>
    </recommendedName>
</protein>
<dbReference type="GO" id="GO:0004672">
    <property type="term" value="F:protein kinase activity"/>
    <property type="evidence" value="ECO:0007669"/>
    <property type="project" value="InterPro"/>
</dbReference>
<keyword evidence="1" id="KW-0547">Nucleotide-binding</keyword>
<dbReference type="Gene3D" id="3.30.200.20">
    <property type="entry name" value="Phosphorylase Kinase, domain 1"/>
    <property type="match status" value="1"/>
</dbReference>
<dbReference type="InterPro" id="IPR000719">
    <property type="entry name" value="Prot_kinase_dom"/>
</dbReference>
<feature type="domain" description="Protein kinase" evidence="4">
    <location>
        <begin position="4"/>
        <end position="286"/>
    </location>
</feature>
<proteinExistence type="predicted"/>
<keyword evidence="6" id="KW-1185">Reference proteome</keyword>
<dbReference type="InterPro" id="IPR050117">
    <property type="entry name" value="MAPK"/>
</dbReference>
<sequence length="390" mass="44798">MHKYRLISKKGEGTFSEVLKAQSIKTGKYVAIKCMKNHFNSLEQVNNLREIQALRRLSPHPHIVKLLEILYDEPTGRLGLVFELMDLNLYEWIRGRRHYIPENKIKYHMYQLLKSIDHMHRNGIFHRDIKPENVLLIDDVLKLADFGSCRGIYSKQPYTEYISTRWYRPPECLLTDGYYNFKMDIWGVGCVFFEVLALFPLFPGNNEMDQIDKIHKILGVPPAELISDFQSKAKEIDFSFPHREGTGIDKLIPQVTPLAKDLISKLLTYSAEERISARQALKHPYFKDIREQEQPSRVTISPASLRTPEGDSAAGDGTENSDGPILPPLKGPVVALPKIKKKSEVKLKNQNSIKSISIDQKVSPFNKKPIEVKKNYVSPYRKGIYKGGVY</sequence>
<keyword evidence="2" id="KW-0067">ATP-binding</keyword>
<evidence type="ECO:0000256" key="1">
    <source>
        <dbReference type="ARBA" id="ARBA00022741"/>
    </source>
</evidence>
<dbReference type="Pfam" id="PF00069">
    <property type="entry name" value="Pkinase"/>
    <property type="match status" value="1"/>
</dbReference>
<evidence type="ECO:0000313" key="6">
    <source>
        <dbReference type="Proteomes" id="UP001162131"/>
    </source>
</evidence>
<dbReference type="Gene3D" id="1.10.510.10">
    <property type="entry name" value="Transferase(Phosphotransferase) domain 1"/>
    <property type="match status" value="1"/>
</dbReference>
<evidence type="ECO:0000259" key="4">
    <source>
        <dbReference type="PROSITE" id="PS50011"/>
    </source>
</evidence>
<dbReference type="FunFam" id="3.30.200.20:FF:000271">
    <property type="entry name" value="MAPK/MAK/MRK overlapping kinase"/>
    <property type="match status" value="1"/>
</dbReference>
<dbReference type="PROSITE" id="PS00108">
    <property type="entry name" value="PROTEIN_KINASE_ST"/>
    <property type="match status" value="1"/>
</dbReference>
<dbReference type="SMART" id="SM00220">
    <property type="entry name" value="S_TKc"/>
    <property type="match status" value="1"/>
</dbReference>
<feature type="compositionally biased region" description="Polar residues" evidence="3">
    <location>
        <begin position="295"/>
        <end position="304"/>
    </location>
</feature>
<evidence type="ECO:0000313" key="5">
    <source>
        <dbReference type="EMBL" id="CAG9311829.1"/>
    </source>
</evidence>
<evidence type="ECO:0000256" key="3">
    <source>
        <dbReference type="SAM" id="MobiDB-lite"/>
    </source>
</evidence>
<evidence type="ECO:0000256" key="2">
    <source>
        <dbReference type="ARBA" id="ARBA00022840"/>
    </source>
</evidence>
<organism evidence="5 6">
    <name type="scientific">Blepharisma stoltei</name>
    <dbReference type="NCBI Taxonomy" id="1481888"/>
    <lineage>
        <taxon>Eukaryota</taxon>
        <taxon>Sar</taxon>
        <taxon>Alveolata</taxon>
        <taxon>Ciliophora</taxon>
        <taxon>Postciliodesmatophora</taxon>
        <taxon>Heterotrichea</taxon>
        <taxon>Heterotrichida</taxon>
        <taxon>Blepharismidae</taxon>
        <taxon>Blepharisma</taxon>
    </lineage>
</organism>
<dbReference type="AlphaFoldDB" id="A0AAU9IJ63"/>
<comment type="caution">
    <text evidence="5">The sequence shown here is derived from an EMBL/GenBank/DDBJ whole genome shotgun (WGS) entry which is preliminary data.</text>
</comment>
<feature type="region of interest" description="Disordered" evidence="3">
    <location>
        <begin position="292"/>
        <end position="327"/>
    </location>
</feature>
<dbReference type="Proteomes" id="UP001162131">
    <property type="component" value="Unassembled WGS sequence"/>
</dbReference>
<dbReference type="PROSITE" id="PS50011">
    <property type="entry name" value="PROTEIN_KINASE_DOM"/>
    <property type="match status" value="1"/>
</dbReference>
<dbReference type="PANTHER" id="PTHR24055">
    <property type="entry name" value="MITOGEN-ACTIVATED PROTEIN KINASE"/>
    <property type="match status" value="1"/>
</dbReference>
<accession>A0AAU9IJ63</accession>
<dbReference type="InterPro" id="IPR011009">
    <property type="entry name" value="Kinase-like_dom_sf"/>
</dbReference>
<name>A0AAU9IJ63_9CILI</name>
<dbReference type="SUPFAM" id="SSF56112">
    <property type="entry name" value="Protein kinase-like (PK-like)"/>
    <property type="match status" value="1"/>
</dbReference>
<dbReference type="GO" id="GO:0005524">
    <property type="term" value="F:ATP binding"/>
    <property type="evidence" value="ECO:0007669"/>
    <property type="project" value="UniProtKB-KW"/>
</dbReference>
<reference evidence="5" key="1">
    <citation type="submission" date="2021-09" db="EMBL/GenBank/DDBJ databases">
        <authorList>
            <consortium name="AG Swart"/>
            <person name="Singh M."/>
            <person name="Singh A."/>
            <person name="Seah K."/>
            <person name="Emmerich C."/>
        </authorList>
    </citation>
    <scope>NUCLEOTIDE SEQUENCE</scope>
    <source>
        <strain evidence="5">ATCC30299</strain>
    </source>
</reference>
<gene>
    <name evidence="5" type="ORF">BSTOLATCC_MIC5089</name>
</gene>